<gene>
    <name evidence="2" type="ORF">AVL62_11685</name>
</gene>
<dbReference type="InterPro" id="IPR016181">
    <property type="entry name" value="Acyl_CoA_acyltransferase"/>
</dbReference>
<dbReference type="AlphaFoldDB" id="A0A0W8IAB4"/>
<proteinExistence type="predicted"/>
<dbReference type="OrthoDB" id="9797989at2"/>
<dbReference type="PANTHER" id="PTHR39173">
    <property type="entry name" value="ACETYLTRANSFERASE"/>
    <property type="match status" value="1"/>
</dbReference>
<accession>A0A0W8IAB4</accession>
<dbReference type="RefSeq" id="WP_058890542.1">
    <property type="nucleotide sequence ID" value="NZ_LQBL01000011.1"/>
</dbReference>
<dbReference type="SUPFAM" id="SSF55729">
    <property type="entry name" value="Acyl-CoA N-acyltransferases (Nat)"/>
    <property type="match status" value="1"/>
</dbReference>
<dbReference type="Pfam" id="PF13302">
    <property type="entry name" value="Acetyltransf_3"/>
    <property type="match status" value="1"/>
</dbReference>
<dbReference type="PANTHER" id="PTHR39173:SF1">
    <property type="entry name" value="ACETYLTRANSFERASE"/>
    <property type="match status" value="1"/>
</dbReference>
<comment type="caution">
    <text evidence="2">The sequence shown here is derived from an EMBL/GenBank/DDBJ whole genome shotgun (WGS) entry which is preliminary data.</text>
</comment>
<dbReference type="InterPro" id="IPR000182">
    <property type="entry name" value="GNAT_dom"/>
</dbReference>
<dbReference type="PROSITE" id="PS51186">
    <property type="entry name" value="GNAT"/>
    <property type="match status" value="1"/>
</dbReference>
<evidence type="ECO:0000313" key="2">
    <source>
        <dbReference type="EMBL" id="KUG56795.1"/>
    </source>
</evidence>
<sequence>MLTLRRPTVLDEAPLRRMHEQLAAEDFPFLLAQGTWVEILEEVRRDAEGRDLPAGRVRADFLVAEADGTPVGRVSIRHELTPVLREVGGHVGYAVAQPFRGHATEILRQSVERLRGHGVVRVLVTCDDTNAASAAVIERCGGVLEDVRVPPGGGVPRRRYWIDG</sequence>
<dbReference type="STRING" id="767452.AVL62_11685"/>
<keyword evidence="2" id="KW-0808">Transferase</keyword>
<dbReference type="EMBL" id="LQBL01000011">
    <property type="protein sequence ID" value="KUG56795.1"/>
    <property type="molecule type" value="Genomic_DNA"/>
</dbReference>
<organism evidence="2 3">
    <name type="scientific">Serinicoccus chungangensis</name>
    <dbReference type="NCBI Taxonomy" id="767452"/>
    <lineage>
        <taxon>Bacteria</taxon>
        <taxon>Bacillati</taxon>
        <taxon>Actinomycetota</taxon>
        <taxon>Actinomycetes</taxon>
        <taxon>Micrococcales</taxon>
        <taxon>Ornithinimicrobiaceae</taxon>
        <taxon>Serinicoccus</taxon>
    </lineage>
</organism>
<feature type="domain" description="N-acetyltransferase" evidence="1">
    <location>
        <begin position="2"/>
        <end position="162"/>
    </location>
</feature>
<protein>
    <submittedName>
        <fullName evidence="2">Acetyltransferase</fullName>
    </submittedName>
</protein>
<reference evidence="2 3" key="1">
    <citation type="submission" date="2015-12" db="EMBL/GenBank/DDBJ databases">
        <title>Serinicoccus chungangenesis strain CD08_5 genome sequencing and assembly.</title>
        <authorList>
            <person name="Chander A.M."/>
            <person name="Kaur G."/>
            <person name="Nair G.R."/>
            <person name="Dhawan D.K."/>
            <person name="Kochhar R.K."/>
            <person name="Mayilraj S."/>
            <person name="Bhadada S.K."/>
        </authorList>
    </citation>
    <scope>NUCLEOTIDE SEQUENCE [LARGE SCALE GENOMIC DNA]</scope>
    <source>
        <strain evidence="2 3">CD08_5</strain>
    </source>
</reference>
<dbReference type="GO" id="GO:0016747">
    <property type="term" value="F:acyltransferase activity, transferring groups other than amino-acyl groups"/>
    <property type="evidence" value="ECO:0007669"/>
    <property type="project" value="InterPro"/>
</dbReference>
<evidence type="ECO:0000259" key="1">
    <source>
        <dbReference type="PROSITE" id="PS51186"/>
    </source>
</evidence>
<dbReference type="Gene3D" id="3.40.630.30">
    <property type="match status" value="1"/>
</dbReference>
<dbReference type="Proteomes" id="UP000054837">
    <property type="component" value="Unassembled WGS sequence"/>
</dbReference>
<keyword evidence="3" id="KW-1185">Reference proteome</keyword>
<evidence type="ECO:0000313" key="3">
    <source>
        <dbReference type="Proteomes" id="UP000054837"/>
    </source>
</evidence>
<name>A0A0W8IAB4_9MICO</name>